<dbReference type="Proteomes" id="UP000289152">
    <property type="component" value="Unassembled WGS sequence"/>
</dbReference>
<dbReference type="AlphaFoldDB" id="A0A4Q1BP19"/>
<accession>A0A4Q1BP19</accession>
<organism evidence="2 3">
    <name type="scientific">Tremella mesenterica</name>
    <name type="common">Jelly fungus</name>
    <dbReference type="NCBI Taxonomy" id="5217"/>
    <lineage>
        <taxon>Eukaryota</taxon>
        <taxon>Fungi</taxon>
        <taxon>Dikarya</taxon>
        <taxon>Basidiomycota</taxon>
        <taxon>Agaricomycotina</taxon>
        <taxon>Tremellomycetes</taxon>
        <taxon>Tremellales</taxon>
        <taxon>Tremellaceae</taxon>
        <taxon>Tremella</taxon>
    </lineage>
</organism>
<keyword evidence="3" id="KW-1185">Reference proteome</keyword>
<evidence type="ECO:0000313" key="2">
    <source>
        <dbReference type="EMBL" id="RXK39618.1"/>
    </source>
</evidence>
<evidence type="ECO:0000256" key="1">
    <source>
        <dbReference type="SAM" id="MobiDB-lite"/>
    </source>
</evidence>
<dbReference type="VEuPathDB" id="FungiDB:TREMEDRAFT_62994"/>
<protein>
    <submittedName>
        <fullName evidence="2">Uncharacterized protein</fullName>
    </submittedName>
</protein>
<feature type="compositionally biased region" description="Acidic residues" evidence="1">
    <location>
        <begin position="500"/>
        <end position="511"/>
    </location>
</feature>
<feature type="compositionally biased region" description="Acidic residues" evidence="1">
    <location>
        <begin position="473"/>
        <end position="483"/>
    </location>
</feature>
<reference evidence="2 3" key="1">
    <citation type="submission" date="2016-06" db="EMBL/GenBank/DDBJ databases">
        <title>Evolution of pathogenesis and genome organization in the Tremellales.</title>
        <authorList>
            <person name="Cuomo C."/>
            <person name="Litvintseva A."/>
            <person name="Heitman J."/>
            <person name="Chen Y."/>
            <person name="Sun S."/>
            <person name="Springer D."/>
            <person name="Dromer F."/>
            <person name="Young S."/>
            <person name="Zeng Q."/>
            <person name="Chapman S."/>
            <person name="Gujja S."/>
            <person name="Saif S."/>
            <person name="Birren B."/>
        </authorList>
    </citation>
    <scope>NUCLEOTIDE SEQUENCE [LARGE SCALE GENOMIC DNA]</scope>
    <source>
        <strain evidence="2 3">ATCC 28783</strain>
    </source>
</reference>
<name>A0A4Q1BP19_TREME</name>
<dbReference type="InParanoid" id="A0A4Q1BP19"/>
<proteinExistence type="predicted"/>
<gene>
    <name evidence="2" type="ORF">M231_03120</name>
</gene>
<sequence>MTDRLIEGETLTLGISFRDTGEMAVTTLGCAAFHVWPKVLQRLVDYLPPLPPPLPIPDNLGPFSESAEATAAPTHGFSPERCLFGYPDWPLVVESGFYFVRMCGEEMSKQLNRNWENIIFTSPADESLTVTAVPKPLDKTTRLEVQTVRTAYSVLHSYYRALGRAHYDHEGEILSWAKKVLEDSSGPLRELWMLRKCISHDGTSVISSLTGLKLPESLQMTPETYALLTKTLDLAMAAHWDGAMHVISQIAKEQINTDDYDNLGKCLDDFNVMINTVLSTRSQPSEKPTLVTPLRWSYNFRSFHRLDHLVNLKLHEGPSSWRKLPSILSKSLEQLEKDVTLEDLISPLKVNPFDQLQKAWMDLTMPEDKNLALSEDLLLEERQKASEIWDRYSYSWKRPWTCFESRMPIETLLFQERSKEDCELVSNEPLDLQTVVVQILGLPSNPFYWTPLKSYAPPNSPTSWRSPSPSDAGDIEGEPEDPAVPENNMVEQAGDNPTWEQEEEQSEEAEPPEGLIWEHTNGTLY</sequence>
<feature type="region of interest" description="Disordered" evidence="1">
    <location>
        <begin position="458"/>
        <end position="525"/>
    </location>
</feature>
<comment type="caution">
    <text evidence="2">The sequence shown here is derived from an EMBL/GenBank/DDBJ whole genome shotgun (WGS) entry which is preliminary data.</text>
</comment>
<dbReference type="EMBL" id="SDIL01000029">
    <property type="protein sequence ID" value="RXK39618.1"/>
    <property type="molecule type" value="Genomic_DNA"/>
</dbReference>
<evidence type="ECO:0000313" key="3">
    <source>
        <dbReference type="Proteomes" id="UP000289152"/>
    </source>
</evidence>